<feature type="transmembrane region" description="Helical" evidence="7">
    <location>
        <begin position="238"/>
        <end position="256"/>
    </location>
</feature>
<accession>A0AAW0EKK3</accession>
<evidence type="ECO:0000256" key="2">
    <source>
        <dbReference type="ARBA" id="ARBA00009773"/>
    </source>
</evidence>
<feature type="transmembrane region" description="Helical" evidence="7">
    <location>
        <begin position="328"/>
        <end position="361"/>
    </location>
</feature>
<dbReference type="Proteomes" id="UP001430356">
    <property type="component" value="Unassembled WGS sequence"/>
</dbReference>
<feature type="compositionally biased region" description="Low complexity" evidence="6">
    <location>
        <begin position="975"/>
        <end position="986"/>
    </location>
</feature>
<comment type="similarity">
    <text evidence="2">Belongs to the autoinducer-2 exporter (AI-2E) (TC 2.A.86) family.</text>
</comment>
<evidence type="ECO:0000256" key="1">
    <source>
        <dbReference type="ARBA" id="ARBA00004141"/>
    </source>
</evidence>
<dbReference type="GO" id="GO:0016020">
    <property type="term" value="C:membrane"/>
    <property type="evidence" value="ECO:0007669"/>
    <property type="project" value="UniProtKB-SubCell"/>
</dbReference>
<evidence type="ECO:0000256" key="3">
    <source>
        <dbReference type="ARBA" id="ARBA00022692"/>
    </source>
</evidence>
<feature type="region of interest" description="Disordered" evidence="6">
    <location>
        <begin position="296"/>
        <end position="316"/>
    </location>
</feature>
<evidence type="ECO:0000256" key="6">
    <source>
        <dbReference type="SAM" id="MobiDB-lite"/>
    </source>
</evidence>
<reference evidence="8 9" key="1">
    <citation type="journal article" date="2021" name="MBio">
        <title>A New Model Trypanosomatid, Novymonas esmeraldas: Genomic Perception of Its 'Candidatus Pandoraea novymonadis' Endosymbiont.</title>
        <authorList>
            <person name="Zakharova A."/>
            <person name="Saura A."/>
            <person name="Butenko A."/>
            <person name="Podesvova L."/>
            <person name="Warmusova S."/>
            <person name="Kostygov A.Y."/>
            <person name="Nenarokova A."/>
            <person name="Lukes J."/>
            <person name="Opperdoes F.R."/>
            <person name="Yurchenko V."/>
        </authorList>
    </citation>
    <scope>NUCLEOTIDE SEQUENCE [LARGE SCALE GENOMIC DNA]</scope>
    <source>
        <strain evidence="8 9">E262AT.01</strain>
    </source>
</reference>
<feature type="compositionally biased region" description="Low complexity" evidence="6">
    <location>
        <begin position="60"/>
        <end position="87"/>
    </location>
</feature>
<feature type="transmembrane region" description="Helical" evidence="7">
    <location>
        <begin position="156"/>
        <end position="177"/>
    </location>
</feature>
<evidence type="ECO:0000313" key="8">
    <source>
        <dbReference type="EMBL" id="KAK7194196.1"/>
    </source>
</evidence>
<protein>
    <submittedName>
        <fullName evidence="8">Uncharacterized protein</fullName>
    </submittedName>
</protein>
<feature type="compositionally biased region" description="Basic and acidic residues" evidence="6">
    <location>
        <begin position="624"/>
        <end position="633"/>
    </location>
</feature>
<evidence type="ECO:0000256" key="5">
    <source>
        <dbReference type="ARBA" id="ARBA00023136"/>
    </source>
</evidence>
<feature type="region of interest" description="Disordered" evidence="6">
    <location>
        <begin position="20"/>
        <end position="87"/>
    </location>
</feature>
<gene>
    <name evidence="8" type="ORF">NESM_000333600</name>
</gene>
<dbReference type="PANTHER" id="PTHR21716">
    <property type="entry name" value="TRANSMEMBRANE PROTEIN"/>
    <property type="match status" value="1"/>
</dbReference>
<organism evidence="8 9">
    <name type="scientific">Novymonas esmeraldas</name>
    <dbReference type="NCBI Taxonomy" id="1808958"/>
    <lineage>
        <taxon>Eukaryota</taxon>
        <taxon>Discoba</taxon>
        <taxon>Euglenozoa</taxon>
        <taxon>Kinetoplastea</taxon>
        <taxon>Metakinetoplastina</taxon>
        <taxon>Trypanosomatida</taxon>
        <taxon>Trypanosomatidae</taxon>
        <taxon>Novymonas</taxon>
    </lineage>
</organism>
<keyword evidence="9" id="KW-1185">Reference proteome</keyword>
<feature type="region of interest" description="Disordered" evidence="6">
    <location>
        <begin position="614"/>
        <end position="637"/>
    </location>
</feature>
<feature type="compositionally biased region" description="Acidic residues" evidence="6">
    <location>
        <begin position="963"/>
        <end position="974"/>
    </location>
</feature>
<comment type="caution">
    <text evidence="8">The sequence shown here is derived from an EMBL/GenBank/DDBJ whole genome shotgun (WGS) entry which is preliminary data.</text>
</comment>
<feature type="transmembrane region" description="Helical" evidence="7">
    <location>
        <begin position="381"/>
        <end position="402"/>
    </location>
</feature>
<evidence type="ECO:0000256" key="7">
    <source>
        <dbReference type="SAM" id="Phobius"/>
    </source>
</evidence>
<proteinExistence type="inferred from homology"/>
<dbReference type="AlphaFoldDB" id="A0AAW0EKK3"/>
<feature type="region of interest" description="Disordered" evidence="6">
    <location>
        <begin position="114"/>
        <end position="141"/>
    </location>
</feature>
<keyword evidence="3 7" id="KW-0812">Transmembrane</keyword>
<sequence>MGRRRRRVAGAVEAPLVVEPAPPTVPLDHATPPSSTLRHSCAREGDASLARHSPPPAPPIRVAAPGPLLSHSWSSSSPHRDAPSVVDVEDSVPPAAHLGFTTSADVSHRLRERPHSNDAAAAAAAASKPRRCPPARASYDDADEQDAVYSRNWSQVVLGATSAIMFLLVLCVGYALYVLVTPYSQSIINGVLLSIVMHPQSRLRSALYMGTAVDRMTRVQQRWAARGRLTGLLGSWVSLRHFVSFVVMQGTFFLGLNKIRVRTQSILLGEATTVDGAAEGARTRCSDTLTSLSPHASPVTLQHASPPPAATAQRRHRRLVATPRGRRVLRWLTVVLIVGTAHLLIGVATLALLHIVLAAVFALTAPVLSATTFVSSMGRLWRVAVVLFFLVGLTLNFTADVLSISEAVRRTTSAVVVVAAGSDVRSPAAAATPAADTVTCEWHVPGSEGQECVPPTLVADDAVPPSKEEEEVVVEEGAERPRDVAAGDASVDVFGVLEDHRSRIEAFVIGKMQDLVVQELADMFSDGNVSQMIETLMQVLPPQLRSMVTGGPSAIAEEGRLGSSGGAPSAAVRDAGSSRVAKASPLSWRAVLEKGRGLRPVSAVKSFVYDSLSGTASRPSGGHDVQDGHEGHDGAAGAAGAAGARAAATGGHKVEIDWLTVSRLITLRLLPYVESALRIFFRVGANLLGLFDSLYAVILFVVFYRYLTQLEHTVLYYGVAKLLRVMQPEHGDRHARAIEQDITASFITLLQSFWHLTWFHFCVTFCSFKMWGLPTPFLMGLVSVVLALFPLVPKWLSPCSVALVCTLVQLGSLTTAAEEAETATAPLLAWLPGQSWAAAVVWGKPYLLHYTRIIFLGLAVVLECGDEWLLCVSRGLRGGFVADAGGKGREQLQPFVVGTALVLGFVAYGTRGIVFGPLTVIVARVLFDNWDVVLVTHATSQPPPQLPVFIVANGGASRTGTTADEEEEDEEEQGNEVVESPECSRA</sequence>
<dbReference type="InterPro" id="IPR002549">
    <property type="entry name" value="AI-2E-like"/>
</dbReference>
<dbReference type="EMBL" id="JAECZO010000032">
    <property type="protein sequence ID" value="KAK7194196.1"/>
    <property type="molecule type" value="Genomic_DNA"/>
</dbReference>
<feature type="region of interest" description="Disordered" evidence="6">
    <location>
        <begin position="955"/>
        <end position="986"/>
    </location>
</feature>
<keyword evidence="4 7" id="KW-1133">Transmembrane helix</keyword>
<dbReference type="PANTHER" id="PTHR21716:SF4">
    <property type="entry name" value="TRANSMEMBRANE PROTEIN 245"/>
    <property type="match status" value="1"/>
</dbReference>
<evidence type="ECO:0000313" key="9">
    <source>
        <dbReference type="Proteomes" id="UP001430356"/>
    </source>
</evidence>
<name>A0AAW0EKK3_9TRYP</name>
<keyword evidence="5 7" id="KW-0472">Membrane</keyword>
<evidence type="ECO:0000256" key="4">
    <source>
        <dbReference type="ARBA" id="ARBA00022989"/>
    </source>
</evidence>
<feature type="transmembrane region" description="Helical" evidence="7">
    <location>
        <begin position="778"/>
        <end position="796"/>
    </location>
</feature>
<comment type="subcellular location">
    <subcellularLocation>
        <location evidence="1">Membrane</location>
        <topology evidence="1">Multi-pass membrane protein</topology>
    </subcellularLocation>
</comment>
<feature type="transmembrane region" description="Helical" evidence="7">
    <location>
        <begin position="687"/>
        <end position="707"/>
    </location>
</feature>